<evidence type="ECO:0000256" key="3">
    <source>
        <dbReference type="ARBA" id="ARBA00022833"/>
    </source>
</evidence>
<dbReference type="Proteomes" id="UP001482620">
    <property type="component" value="Unassembled WGS sequence"/>
</dbReference>
<dbReference type="InterPro" id="IPR003656">
    <property type="entry name" value="Znf_BED"/>
</dbReference>
<dbReference type="InterPro" id="IPR036236">
    <property type="entry name" value="Znf_C2H2_sf"/>
</dbReference>
<sequence length="124" mass="14146">MFSAKLTTNIIVILREWKSGLFSMPDMNTAFHTQERNDVSSRWYRQQSMSDRRRSKVWIHFSKCGADYACCNICDAMCKASGRKTSNLRNHLQCLPLQLFKGGAPPTRPPTPPKRITACSNSTF</sequence>
<dbReference type="EMBL" id="JAHRIQ010099284">
    <property type="protein sequence ID" value="MEQ2253712.1"/>
    <property type="molecule type" value="Genomic_DNA"/>
</dbReference>
<dbReference type="PROSITE" id="PS50808">
    <property type="entry name" value="ZF_BED"/>
    <property type="match status" value="1"/>
</dbReference>
<evidence type="ECO:0000313" key="7">
    <source>
        <dbReference type="EMBL" id="MEQ2253712.1"/>
    </source>
</evidence>
<evidence type="ECO:0000256" key="4">
    <source>
        <dbReference type="PROSITE-ProRule" id="PRU00027"/>
    </source>
</evidence>
<organism evidence="7 8">
    <name type="scientific">Ilyodon furcidens</name>
    <name type="common">goldbreast splitfin</name>
    <dbReference type="NCBI Taxonomy" id="33524"/>
    <lineage>
        <taxon>Eukaryota</taxon>
        <taxon>Metazoa</taxon>
        <taxon>Chordata</taxon>
        <taxon>Craniata</taxon>
        <taxon>Vertebrata</taxon>
        <taxon>Euteleostomi</taxon>
        <taxon>Actinopterygii</taxon>
        <taxon>Neopterygii</taxon>
        <taxon>Teleostei</taxon>
        <taxon>Neoteleostei</taxon>
        <taxon>Acanthomorphata</taxon>
        <taxon>Ovalentaria</taxon>
        <taxon>Atherinomorphae</taxon>
        <taxon>Cyprinodontiformes</taxon>
        <taxon>Goodeidae</taxon>
        <taxon>Ilyodon</taxon>
    </lineage>
</organism>
<evidence type="ECO:0000259" key="6">
    <source>
        <dbReference type="PROSITE" id="PS50808"/>
    </source>
</evidence>
<reference evidence="7 8" key="1">
    <citation type="submission" date="2021-06" db="EMBL/GenBank/DDBJ databases">
        <authorList>
            <person name="Palmer J.M."/>
        </authorList>
    </citation>
    <scope>NUCLEOTIDE SEQUENCE [LARGE SCALE GENOMIC DNA]</scope>
    <source>
        <strain evidence="8">if_2019</strain>
        <tissue evidence="7">Muscle</tissue>
    </source>
</reference>
<gene>
    <name evidence="7" type="ORF">ILYODFUR_035182</name>
</gene>
<feature type="domain" description="BED-type" evidence="6">
    <location>
        <begin position="52"/>
        <end position="92"/>
    </location>
</feature>
<comment type="caution">
    <text evidence="7">The sequence shown here is derived from an EMBL/GenBank/DDBJ whole genome shotgun (WGS) entry which is preliminary data.</text>
</comment>
<dbReference type="SMART" id="SM00614">
    <property type="entry name" value="ZnF_BED"/>
    <property type="match status" value="1"/>
</dbReference>
<keyword evidence="3" id="KW-0862">Zinc</keyword>
<feature type="region of interest" description="Disordered" evidence="5">
    <location>
        <begin position="103"/>
        <end position="124"/>
    </location>
</feature>
<name>A0ABV0V8Q7_9TELE</name>
<dbReference type="Pfam" id="PF02892">
    <property type="entry name" value="zf-BED"/>
    <property type="match status" value="1"/>
</dbReference>
<evidence type="ECO:0000256" key="2">
    <source>
        <dbReference type="ARBA" id="ARBA00022771"/>
    </source>
</evidence>
<keyword evidence="2 4" id="KW-0863">Zinc-finger</keyword>
<protein>
    <recommendedName>
        <fullName evidence="6">BED-type domain-containing protein</fullName>
    </recommendedName>
</protein>
<keyword evidence="1" id="KW-0479">Metal-binding</keyword>
<evidence type="ECO:0000256" key="1">
    <source>
        <dbReference type="ARBA" id="ARBA00022723"/>
    </source>
</evidence>
<keyword evidence="8" id="KW-1185">Reference proteome</keyword>
<evidence type="ECO:0000313" key="8">
    <source>
        <dbReference type="Proteomes" id="UP001482620"/>
    </source>
</evidence>
<evidence type="ECO:0000256" key="5">
    <source>
        <dbReference type="SAM" id="MobiDB-lite"/>
    </source>
</evidence>
<accession>A0ABV0V8Q7</accession>
<dbReference type="SUPFAM" id="SSF57667">
    <property type="entry name" value="beta-beta-alpha zinc fingers"/>
    <property type="match status" value="1"/>
</dbReference>
<proteinExistence type="predicted"/>